<evidence type="ECO:0000313" key="2">
    <source>
        <dbReference type="WBParaSite" id="nRc.2.0.1.t46220-RA"/>
    </source>
</evidence>
<name>A0A915L563_ROMCU</name>
<protein>
    <submittedName>
        <fullName evidence="2">Uncharacterized protein</fullName>
    </submittedName>
</protein>
<keyword evidence="1" id="KW-1185">Reference proteome</keyword>
<reference evidence="2" key="1">
    <citation type="submission" date="2022-11" db="UniProtKB">
        <authorList>
            <consortium name="WormBaseParasite"/>
        </authorList>
    </citation>
    <scope>IDENTIFICATION</scope>
</reference>
<dbReference type="WBParaSite" id="nRc.2.0.1.t46220-RA">
    <property type="protein sequence ID" value="nRc.2.0.1.t46220-RA"/>
    <property type="gene ID" value="nRc.2.0.1.g46220"/>
</dbReference>
<evidence type="ECO:0000313" key="1">
    <source>
        <dbReference type="Proteomes" id="UP000887565"/>
    </source>
</evidence>
<accession>A0A915L563</accession>
<dbReference type="AlphaFoldDB" id="A0A915L563"/>
<proteinExistence type="predicted"/>
<dbReference type="Proteomes" id="UP000887565">
    <property type="component" value="Unplaced"/>
</dbReference>
<sequence>MELFMEIQFWHCTSRIHEIAPAISNEYNALAVKHQTMMKCKTRDNDDADVPATKIAGKGDDCTKIIGEEAHDATKIIEEGADATKMAGEGGDAIEDQKTVSTQTTFINELFINYLNDPD</sequence>
<organism evidence="1 2">
    <name type="scientific">Romanomermis culicivorax</name>
    <name type="common">Nematode worm</name>
    <dbReference type="NCBI Taxonomy" id="13658"/>
    <lineage>
        <taxon>Eukaryota</taxon>
        <taxon>Metazoa</taxon>
        <taxon>Ecdysozoa</taxon>
        <taxon>Nematoda</taxon>
        <taxon>Enoplea</taxon>
        <taxon>Dorylaimia</taxon>
        <taxon>Mermithida</taxon>
        <taxon>Mermithoidea</taxon>
        <taxon>Mermithidae</taxon>
        <taxon>Romanomermis</taxon>
    </lineage>
</organism>